<dbReference type="AlphaFoldDB" id="A0A0H3AS00"/>
<evidence type="ECO:0000256" key="10">
    <source>
        <dbReference type="ARBA" id="ARBA00047481"/>
    </source>
</evidence>
<reference evidence="14" key="1">
    <citation type="journal article" date="2009" name="PLoS ONE">
        <title>Genome degradation in Brucella ovis corresponds with narrowing of its host range and tissue tropism.</title>
        <authorList>
            <person name="Tsolis R.M."/>
            <person name="Seshadri R."/>
            <person name="Santos R.L."/>
            <person name="Sangari F.J."/>
            <person name="Lobo J.M."/>
            <person name="de Jong M.F."/>
            <person name="Ren Q."/>
            <person name="Myers G."/>
            <person name="Brinkac L.M."/>
            <person name="Nelson W.C."/>
            <person name="Deboy R.T."/>
            <person name="Angiuoli S."/>
            <person name="Khouri H."/>
            <person name="Dimitrov G."/>
            <person name="Robinson J.R."/>
            <person name="Mulligan S."/>
            <person name="Walker R.L."/>
            <person name="Elzer P.E."/>
            <person name="Hassan K.A."/>
            <person name="Paulsen I.T."/>
        </authorList>
    </citation>
    <scope>NUCLEOTIDE SEQUENCE [LARGE SCALE GENOMIC DNA]</scope>
    <source>
        <strain evidence="14">ATCC 25840 / 63/290 / NCTC 10512</strain>
    </source>
</reference>
<dbReference type="InterPro" id="IPR015424">
    <property type="entry name" value="PyrdxlP-dep_Trfase"/>
</dbReference>
<keyword evidence="5 13" id="KW-0032">Aminotransferase</keyword>
<evidence type="ECO:0000256" key="2">
    <source>
        <dbReference type="ARBA" id="ARBA00005011"/>
    </source>
</evidence>
<dbReference type="InterPro" id="IPR015422">
    <property type="entry name" value="PyrdxlP-dep_Trfase_small"/>
</dbReference>
<sequence>MPPNSWPGWPGFQCAFTVRLKQTGISPMAQPRLTPLVESLPSTVPFIGPETLELQRGKPFKARIGANESSFGPAPSVIEAMRNEATEVWKYGDPENYALRHAIAAHHGLKAEHIMPGAGVDALLGLIVRQYVQQGDKVINSLGGYPTFNYHVAGYGGQLVTVPYRDDKPDLDALIDAAAREKPALLYIANPDNPMGTWHEGADIQSFIERLPETTLLILDEAYCETAPASAFPPFETDRPNVLRMRTFSKAYGLAGIRCGYAVGNPVAIKTFDKVRDHFAVSRMAQAAAIAALKDQAYLHEVVGKICAGRDRIAAIAEANGLHAVASATNFVAIDCGRGKDFAQAVLNGLISRDIFVRKPGTPVLDRCIRVSVGVKEQLDQFEAAFPEALEEARKICAANAENT</sequence>
<comment type="cofactor">
    <cofactor evidence="1 11">
        <name>pyridoxal 5'-phosphate</name>
        <dbReference type="ChEBI" id="CHEBI:597326"/>
    </cofactor>
</comment>
<dbReference type="Gene3D" id="3.90.1150.10">
    <property type="entry name" value="Aspartate Aminotransferase, domain 1"/>
    <property type="match status" value="1"/>
</dbReference>
<keyword evidence="9" id="KW-0368">Histidine biosynthesis</keyword>
<dbReference type="KEGG" id="bov:BOV_0630"/>
<dbReference type="CDD" id="cd00609">
    <property type="entry name" value="AAT_like"/>
    <property type="match status" value="1"/>
</dbReference>
<comment type="catalytic activity">
    <reaction evidence="10">
        <text>L-histidinol phosphate + 2-oxoglutarate = 3-(imidazol-4-yl)-2-oxopropyl phosphate + L-glutamate</text>
        <dbReference type="Rhea" id="RHEA:23744"/>
        <dbReference type="ChEBI" id="CHEBI:16810"/>
        <dbReference type="ChEBI" id="CHEBI:29985"/>
        <dbReference type="ChEBI" id="CHEBI:57766"/>
        <dbReference type="ChEBI" id="CHEBI:57980"/>
        <dbReference type="EC" id="2.6.1.9"/>
    </reaction>
</comment>
<protein>
    <recommendedName>
        <fullName evidence="4">histidinol-phosphate transaminase</fullName>
        <ecNumber evidence="4">2.6.1.9</ecNumber>
    </recommendedName>
</protein>
<dbReference type="InterPro" id="IPR015421">
    <property type="entry name" value="PyrdxlP-dep_Trfase_major"/>
</dbReference>
<comment type="pathway">
    <text evidence="2">Amino-acid biosynthesis; L-histidine biosynthesis; L-histidine from 5-phospho-alpha-D-ribose 1-diphosphate: step 7/9.</text>
</comment>
<dbReference type="GO" id="GO:0030170">
    <property type="term" value="F:pyridoxal phosphate binding"/>
    <property type="evidence" value="ECO:0007669"/>
    <property type="project" value="InterPro"/>
</dbReference>
<evidence type="ECO:0000256" key="4">
    <source>
        <dbReference type="ARBA" id="ARBA00012748"/>
    </source>
</evidence>
<evidence type="ECO:0000256" key="11">
    <source>
        <dbReference type="RuleBase" id="RU003693"/>
    </source>
</evidence>
<dbReference type="SUPFAM" id="SSF53383">
    <property type="entry name" value="PLP-dependent transferases"/>
    <property type="match status" value="1"/>
</dbReference>
<dbReference type="PANTHER" id="PTHR43643">
    <property type="entry name" value="HISTIDINOL-PHOSPHATE AMINOTRANSFERASE 2"/>
    <property type="match status" value="1"/>
</dbReference>
<dbReference type="NCBIfam" id="NF006014">
    <property type="entry name" value="PRK08153.1"/>
    <property type="match status" value="1"/>
</dbReference>
<dbReference type="PANTHER" id="PTHR43643:SF6">
    <property type="entry name" value="HISTIDINOL-PHOSPHATE AMINOTRANSFERASE"/>
    <property type="match status" value="1"/>
</dbReference>
<evidence type="ECO:0000259" key="12">
    <source>
        <dbReference type="Pfam" id="PF00155"/>
    </source>
</evidence>
<dbReference type="PhylomeDB" id="A0A0H3AS00"/>
<evidence type="ECO:0000256" key="1">
    <source>
        <dbReference type="ARBA" id="ARBA00001933"/>
    </source>
</evidence>
<evidence type="ECO:0000256" key="8">
    <source>
        <dbReference type="ARBA" id="ARBA00022898"/>
    </source>
</evidence>
<evidence type="ECO:0000313" key="13">
    <source>
        <dbReference type="EMBL" id="ABQ61839.1"/>
    </source>
</evidence>
<evidence type="ECO:0000256" key="5">
    <source>
        <dbReference type="ARBA" id="ARBA00022576"/>
    </source>
</evidence>
<dbReference type="InterPro" id="IPR004839">
    <property type="entry name" value="Aminotransferase_I/II_large"/>
</dbReference>
<dbReference type="InterPro" id="IPR001917">
    <property type="entry name" value="Aminotrans_II_pyridoxalP_BS"/>
</dbReference>
<keyword evidence="7" id="KW-0808">Transferase</keyword>
<proteinExistence type="inferred from homology"/>
<gene>
    <name evidence="13" type="ordered locus">BOV_0630</name>
</gene>
<dbReference type="EMBL" id="CP000708">
    <property type="protein sequence ID" value="ABQ61839.1"/>
    <property type="molecule type" value="Genomic_DNA"/>
</dbReference>
<keyword evidence="6" id="KW-0028">Amino-acid biosynthesis</keyword>
<name>A0A0H3AS00_BRUO2</name>
<evidence type="ECO:0000313" key="14">
    <source>
        <dbReference type="Proteomes" id="UP000006383"/>
    </source>
</evidence>
<dbReference type="GO" id="GO:0000105">
    <property type="term" value="P:L-histidine biosynthetic process"/>
    <property type="evidence" value="ECO:0007669"/>
    <property type="project" value="UniProtKB-KW"/>
</dbReference>
<dbReference type="GO" id="GO:0004400">
    <property type="term" value="F:histidinol-phosphate transaminase activity"/>
    <property type="evidence" value="ECO:0007669"/>
    <property type="project" value="UniProtKB-EC"/>
</dbReference>
<dbReference type="HOGENOM" id="CLU_017584_3_3_5"/>
<comment type="similarity">
    <text evidence="3">Belongs to the class-II pyridoxal-phosphate-dependent aminotransferase family. Histidinol-phosphate aminotransferase subfamily.</text>
</comment>
<dbReference type="Pfam" id="PF00155">
    <property type="entry name" value="Aminotran_1_2"/>
    <property type="match status" value="1"/>
</dbReference>
<dbReference type="InterPro" id="IPR050106">
    <property type="entry name" value="HistidinolP_aminotransfase"/>
</dbReference>
<dbReference type="PROSITE" id="PS00599">
    <property type="entry name" value="AA_TRANSFER_CLASS_2"/>
    <property type="match status" value="1"/>
</dbReference>
<keyword evidence="14" id="KW-1185">Reference proteome</keyword>
<keyword evidence="8 11" id="KW-0663">Pyridoxal phosphate</keyword>
<evidence type="ECO:0000256" key="3">
    <source>
        <dbReference type="ARBA" id="ARBA00007970"/>
    </source>
</evidence>
<evidence type="ECO:0000256" key="6">
    <source>
        <dbReference type="ARBA" id="ARBA00022605"/>
    </source>
</evidence>
<organism evidence="13 14">
    <name type="scientific">Brucella ovis (strain ATCC 25840 / 63/290 / NCTC 10512)</name>
    <dbReference type="NCBI Taxonomy" id="444178"/>
    <lineage>
        <taxon>Bacteria</taxon>
        <taxon>Pseudomonadati</taxon>
        <taxon>Pseudomonadota</taxon>
        <taxon>Alphaproteobacteria</taxon>
        <taxon>Hyphomicrobiales</taxon>
        <taxon>Brucellaceae</taxon>
        <taxon>Brucella/Ochrobactrum group</taxon>
        <taxon>Brucella</taxon>
    </lineage>
</organism>
<dbReference type="Proteomes" id="UP000006383">
    <property type="component" value="Chromosome I"/>
</dbReference>
<evidence type="ECO:0000256" key="9">
    <source>
        <dbReference type="ARBA" id="ARBA00023102"/>
    </source>
</evidence>
<evidence type="ECO:0000256" key="7">
    <source>
        <dbReference type="ARBA" id="ARBA00022679"/>
    </source>
</evidence>
<dbReference type="Gene3D" id="3.40.640.10">
    <property type="entry name" value="Type I PLP-dependent aspartate aminotransferase-like (Major domain)"/>
    <property type="match status" value="1"/>
</dbReference>
<accession>A0A0H3AS00</accession>
<dbReference type="EC" id="2.6.1.9" evidence="4"/>
<feature type="domain" description="Aminotransferase class I/classII large" evidence="12">
    <location>
        <begin position="65"/>
        <end position="381"/>
    </location>
</feature>